<reference evidence="4 5" key="1">
    <citation type="journal article" date="2017" name="ISME J.">
        <title>Potential for microbial H2 and metal transformations associated with novel bacteria and archaea in deep terrestrial subsurface sediments.</title>
        <authorList>
            <person name="Hernsdorf A.W."/>
            <person name="Amano Y."/>
            <person name="Miyakawa K."/>
            <person name="Ise K."/>
            <person name="Suzuki Y."/>
            <person name="Anantharaman K."/>
            <person name="Probst A."/>
            <person name="Burstein D."/>
            <person name="Thomas B.C."/>
            <person name="Banfield J.F."/>
        </authorList>
    </citation>
    <scope>NUCLEOTIDE SEQUENCE [LARGE SCALE GENOMIC DNA]</scope>
    <source>
        <strain evidence="4">HGW-Wallbacteria-1</strain>
    </source>
</reference>
<gene>
    <name evidence="4" type="ORF">CVV64_09570</name>
</gene>
<dbReference type="Proteomes" id="UP000233256">
    <property type="component" value="Unassembled WGS sequence"/>
</dbReference>
<dbReference type="CDD" id="cd00118">
    <property type="entry name" value="LysM"/>
    <property type="match status" value="2"/>
</dbReference>
<dbReference type="EMBL" id="PGXC01000005">
    <property type="protein sequence ID" value="PKK90595.1"/>
    <property type="molecule type" value="Genomic_DNA"/>
</dbReference>
<dbReference type="SUPFAM" id="SSF54106">
    <property type="entry name" value="LysM domain"/>
    <property type="match status" value="1"/>
</dbReference>
<feature type="region of interest" description="Disordered" evidence="1">
    <location>
        <begin position="182"/>
        <end position="203"/>
    </location>
</feature>
<dbReference type="PROSITE" id="PS51782">
    <property type="entry name" value="LYSM"/>
    <property type="match status" value="2"/>
</dbReference>
<organism evidence="4 5">
    <name type="scientific">Candidatus Wallbacteria bacterium HGW-Wallbacteria-1</name>
    <dbReference type="NCBI Taxonomy" id="2013854"/>
    <lineage>
        <taxon>Bacteria</taxon>
        <taxon>Candidatus Walliibacteriota</taxon>
    </lineage>
</organism>
<dbReference type="InterPro" id="IPR052196">
    <property type="entry name" value="Bact_Kbp"/>
</dbReference>
<evidence type="ECO:0000256" key="2">
    <source>
        <dbReference type="SAM" id="Phobius"/>
    </source>
</evidence>
<evidence type="ECO:0000259" key="3">
    <source>
        <dbReference type="PROSITE" id="PS51782"/>
    </source>
</evidence>
<keyword evidence="2" id="KW-1133">Transmembrane helix</keyword>
<dbReference type="InterPro" id="IPR018392">
    <property type="entry name" value="LysM"/>
</dbReference>
<feature type="transmembrane region" description="Helical" evidence="2">
    <location>
        <begin position="401"/>
        <end position="422"/>
    </location>
</feature>
<feature type="compositionally biased region" description="Basic and acidic residues" evidence="1">
    <location>
        <begin position="190"/>
        <end position="201"/>
    </location>
</feature>
<dbReference type="Pfam" id="PF01476">
    <property type="entry name" value="LysM"/>
    <property type="match status" value="2"/>
</dbReference>
<keyword evidence="2" id="KW-0472">Membrane</keyword>
<dbReference type="Gene3D" id="3.10.350.10">
    <property type="entry name" value="LysM domain"/>
    <property type="match status" value="2"/>
</dbReference>
<keyword evidence="2" id="KW-0812">Transmembrane</keyword>
<evidence type="ECO:0000313" key="4">
    <source>
        <dbReference type="EMBL" id="PKK90595.1"/>
    </source>
</evidence>
<protein>
    <recommendedName>
        <fullName evidence="3">LysM domain-containing protein</fullName>
    </recommendedName>
</protein>
<dbReference type="PANTHER" id="PTHR34700">
    <property type="entry name" value="POTASSIUM BINDING PROTEIN KBP"/>
    <property type="match status" value="1"/>
</dbReference>
<sequence>MKRGIFMDSLFCSFNLRILNRLAAAFIFFGLVMAGLSSSVPALSGNKWVAEYRVASGDTLQKISEKYLGDPDRYLEIASMNELKPPFVLTPGMRILIPGLSGQISGEKVSEKKGGTVHIVRSRDTLESLSEKFLGSSDLYPLIASVNSMKQPFILVPGQKIIIPEIRKSAVGSLASKGHAAVSEIPDTDLSDKQRSTDKPEPPAVVANNVTAAVGDEAAAPVDSGVAGQAPADGSEASALAAVHSRNVIRMRNAEAYQKVWKVYGEYISSLFGIVGYVTMELNNEAEAYAIVRQGAEVSDNAVSEPVSDSVSANAVDTVAADPASGPEAVQSIQADLITGEALPPVSNIIASSHVFDSTSEVSDATAAVHTAEAEVAADMKVHGTTAEAGGPSKRKKVRTVITILLLLILLYWIIRLYDAYVTEQRRKKMNRL</sequence>
<comment type="caution">
    <text evidence="4">The sequence shown here is derived from an EMBL/GenBank/DDBJ whole genome shotgun (WGS) entry which is preliminary data.</text>
</comment>
<dbReference type="SMART" id="SM00257">
    <property type="entry name" value="LysM"/>
    <property type="match status" value="2"/>
</dbReference>
<evidence type="ECO:0000256" key="1">
    <source>
        <dbReference type="SAM" id="MobiDB-lite"/>
    </source>
</evidence>
<accession>A0A2N1PQH6</accession>
<dbReference type="PANTHER" id="PTHR34700:SF4">
    <property type="entry name" value="PHAGE-LIKE ELEMENT PBSX PROTEIN XKDP"/>
    <property type="match status" value="1"/>
</dbReference>
<dbReference type="InterPro" id="IPR036779">
    <property type="entry name" value="LysM_dom_sf"/>
</dbReference>
<feature type="domain" description="LysM" evidence="3">
    <location>
        <begin position="50"/>
        <end position="97"/>
    </location>
</feature>
<feature type="domain" description="LysM" evidence="3">
    <location>
        <begin position="116"/>
        <end position="163"/>
    </location>
</feature>
<dbReference type="AlphaFoldDB" id="A0A2N1PQH6"/>
<proteinExistence type="predicted"/>
<evidence type="ECO:0000313" key="5">
    <source>
        <dbReference type="Proteomes" id="UP000233256"/>
    </source>
</evidence>
<name>A0A2N1PQH6_9BACT</name>